<feature type="domain" description="SCP" evidence="1">
    <location>
        <begin position="28"/>
        <end position="137"/>
    </location>
</feature>
<evidence type="ECO:0000313" key="3">
    <source>
        <dbReference type="Proteomes" id="UP001296706"/>
    </source>
</evidence>
<dbReference type="RefSeq" id="WP_169400229.1">
    <property type="nucleotide sequence ID" value="NZ_JAAXKY010000208.1"/>
</dbReference>
<gene>
    <name evidence="2" type="ORF">HF577_34660</name>
</gene>
<dbReference type="Proteomes" id="UP001296706">
    <property type="component" value="Unassembled WGS sequence"/>
</dbReference>
<dbReference type="Gene3D" id="3.40.33.10">
    <property type="entry name" value="CAP"/>
    <property type="match status" value="1"/>
</dbReference>
<proteinExistence type="predicted"/>
<feature type="non-terminal residue" evidence="2">
    <location>
        <position position="1"/>
    </location>
</feature>
<keyword evidence="3" id="KW-1185">Reference proteome</keyword>
<dbReference type="SUPFAM" id="SSF55797">
    <property type="entry name" value="PR-1-like"/>
    <property type="match status" value="1"/>
</dbReference>
<comment type="caution">
    <text evidence="2">The sequence shown here is derived from an EMBL/GenBank/DDBJ whole genome shotgun (WGS) entry which is preliminary data.</text>
</comment>
<protein>
    <submittedName>
        <fullName evidence="2">CAP domain-containing protein</fullName>
    </submittedName>
</protein>
<dbReference type="InterPro" id="IPR014044">
    <property type="entry name" value="CAP_dom"/>
</dbReference>
<name>A0ABX1RP87_9PSEU</name>
<evidence type="ECO:0000259" key="1">
    <source>
        <dbReference type="Pfam" id="PF00188"/>
    </source>
</evidence>
<dbReference type="PANTHER" id="PTHR31157:SF1">
    <property type="entry name" value="SCP DOMAIN-CONTAINING PROTEIN"/>
    <property type="match status" value="1"/>
</dbReference>
<dbReference type="PANTHER" id="PTHR31157">
    <property type="entry name" value="SCP DOMAIN-CONTAINING PROTEIN"/>
    <property type="match status" value="1"/>
</dbReference>
<reference evidence="2 3" key="1">
    <citation type="submission" date="2020-04" db="EMBL/GenBank/DDBJ databases">
        <authorList>
            <person name="Klaysubun C."/>
            <person name="Duangmal K."/>
            <person name="Lipun K."/>
        </authorList>
    </citation>
    <scope>NUCLEOTIDE SEQUENCE [LARGE SCALE GENOMIC DNA]</scope>
    <source>
        <strain evidence="2 3">JCM 11839</strain>
    </source>
</reference>
<dbReference type="InterPro" id="IPR035940">
    <property type="entry name" value="CAP_sf"/>
</dbReference>
<dbReference type="EMBL" id="JAAXKY010000208">
    <property type="protein sequence ID" value="NMH82217.1"/>
    <property type="molecule type" value="Genomic_DNA"/>
</dbReference>
<dbReference type="Pfam" id="PF00188">
    <property type="entry name" value="CAP"/>
    <property type="match status" value="1"/>
</dbReference>
<evidence type="ECO:0000313" key="2">
    <source>
        <dbReference type="EMBL" id="NMH82217.1"/>
    </source>
</evidence>
<sequence length="139" mass="15008">PPAPATVAAPTTRREVLRAPGPAEAVIAATNAERKSAGCGALVRDARLTTAAQEHASDMASRRYLSHTDKDGDTFDERIRDAGYSSPGGENIARGQRTAAEVVQDWMESAGHRRNIEDCSFRTIGVGYASDYWVQDFGR</sequence>
<organism evidence="2 3">
    <name type="scientific">Pseudonocardia xinjiangensis</name>
    <dbReference type="NCBI Taxonomy" id="75289"/>
    <lineage>
        <taxon>Bacteria</taxon>
        <taxon>Bacillati</taxon>
        <taxon>Actinomycetota</taxon>
        <taxon>Actinomycetes</taxon>
        <taxon>Pseudonocardiales</taxon>
        <taxon>Pseudonocardiaceae</taxon>
        <taxon>Pseudonocardia</taxon>
    </lineage>
</organism>
<dbReference type="CDD" id="cd05379">
    <property type="entry name" value="CAP_bacterial"/>
    <property type="match status" value="1"/>
</dbReference>
<accession>A0ABX1RP87</accession>